<evidence type="ECO:0000256" key="4">
    <source>
        <dbReference type="ARBA" id="ARBA00022801"/>
    </source>
</evidence>
<dbReference type="GO" id="GO:0003676">
    <property type="term" value="F:nucleic acid binding"/>
    <property type="evidence" value="ECO:0007669"/>
    <property type="project" value="InterPro"/>
</dbReference>
<dbReference type="EMBL" id="JNBS01002935">
    <property type="protein sequence ID" value="OQR88939.1"/>
    <property type="molecule type" value="Genomic_DNA"/>
</dbReference>
<dbReference type="GO" id="GO:0005634">
    <property type="term" value="C:nucleus"/>
    <property type="evidence" value="ECO:0007669"/>
    <property type="project" value="UniProtKB-SubCell"/>
</dbReference>
<evidence type="ECO:0000256" key="7">
    <source>
        <dbReference type="ARBA" id="ARBA00023242"/>
    </source>
</evidence>
<evidence type="ECO:0000313" key="13">
    <source>
        <dbReference type="Proteomes" id="UP000243217"/>
    </source>
</evidence>
<keyword evidence="3" id="KW-0479">Metal-binding</keyword>
<comment type="subcellular location">
    <subcellularLocation>
        <location evidence="1">Nucleus</location>
    </subcellularLocation>
</comment>
<evidence type="ECO:0000256" key="8">
    <source>
        <dbReference type="ARBA" id="ARBA00040531"/>
    </source>
</evidence>
<keyword evidence="13" id="KW-1185">Reference proteome</keyword>
<dbReference type="Pfam" id="PF01612">
    <property type="entry name" value="DNA_pol_A_exo1"/>
    <property type="match status" value="1"/>
</dbReference>
<evidence type="ECO:0000256" key="2">
    <source>
        <dbReference type="ARBA" id="ARBA00022722"/>
    </source>
</evidence>
<keyword evidence="5" id="KW-0269">Exonuclease</keyword>
<reference evidence="12 13" key="1">
    <citation type="journal article" date="2014" name="Genome Biol. Evol.">
        <title>The secreted proteins of Achlya hypogyna and Thraustotheca clavata identify the ancestral oomycete secretome and reveal gene acquisitions by horizontal gene transfer.</title>
        <authorList>
            <person name="Misner I."/>
            <person name="Blouin N."/>
            <person name="Leonard G."/>
            <person name="Richards T.A."/>
            <person name="Lane C.E."/>
        </authorList>
    </citation>
    <scope>NUCLEOTIDE SEQUENCE [LARGE SCALE GENOMIC DNA]</scope>
    <source>
        <strain evidence="12 13">ATCC 34112</strain>
    </source>
</reference>
<keyword evidence="7" id="KW-0539">Nucleus</keyword>
<dbReference type="PANTHER" id="PTHR13620:SF109">
    <property type="entry name" value="3'-5' EXONUCLEASE"/>
    <property type="match status" value="1"/>
</dbReference>
<evidence type="ECO:0000259" key="11">
    <source>
        <dbReference type="SMART" id="SM00474"/>
    </source>
</evidence>
<dbReference type="InterPro" id="IPR036397">
    <property type="entry name" value="RNaseH_sf"/>
</dbReference>
<keyword evidence="6" id="KW-0460">Magnesium</keyword>
<feature type="domain" description="3'-5' exonuclease" evidence="11">
    <location>
        <begin position="135"/>
        <end position="315"/>
    </location>
</feature>
<evidence type="ECO:0000256" key="5">
    <source>
        <dbReference type="ARBA" id="ARBA00022839"/>
    </source>
</evidence>
<dbReference type="GO" id="GO:0006139">
    <property type="term" value="P:nucleobase-containing compound metabolic process"/>
    <property type="evidence" value="ECO:0007669"/>
    <property type="project" value="InterPro"/>
</dbReference>
<keyword evidence="2" id="KW-0540">Nuclease</keyword>
<dbReference type="CDD" id="cd06141">
    <property type="entry name" value="WRN_exo"/>
    <property type="match status" value="1"/>
</dbReference>
<evidence type="ECO:0000313" key="12">
    <source>
        <dbReference type="EMBL" id="OQR88939.1"/>
    </source>
</evidence>
<keyword evidence="4" id="KW-0378">Hydrolase</keyword>
<evidence type="ECO:0000256" key="3">
    <source>
        <dbReference type="ARBA" id="ARBA00022723"/>
    </source>
</evidence>
<dbReference type="InterPro" id="IPR051132">
    <property type="entry name" value="3-5_Exonuclease_domain"/>
</dbReference>
<protein>
    <recommendedName>
        <fullName evidence="8">3'-5' exonuclease</fullName>
    </recommendedName>
    <alternativeName>
        <fullName evidence="9">Werner Syndrome-like exonuclease</fullName>
    </alternativeName>
</protein>
<evidence type="ECO:0000256" key="10">
    <source>
        <dbReference type="SAM" id="MobiDB-lite"/>
    </source>
</evidence>
<dbReference type="AlphaFoldDB" id="A0A1V9YSY6"/>
<name>A0A1V9YSY6_9STRA</name>
<dbReference type="Gene3D" id="3.30.420.10">
    <property type="entry name" value="Ribonuclease H-like superfamily/Ribonuclease H"/>
    <property type="match status" value="1"/>
</dbReference>
<gene>
    <name evidence="12" type="ORF">THRCLA_10014</name>
</gene>
<dbReference type="SMART" id="SM00474">
    <property type="entry name" value="35EXOc"/>
    <property type="match status" value="1"/>
</dbReference>
<dbReference type="InterPro" id="IPR002562">
    <property type="entry name" value="3'-5'_exonuclease_dom"/>
</dbReference>
<evidence type="ECO:0000256" key="1">
    <source>
        <dbReference type="ARBA" id="ARBA00004123"/>
    </source>
</evidence>
<dbReference type="GO" id="GO:0046872">
    <property type="term" value="F:metal ion binding"/>
    <property type="evidence" value="ECO:0007669"/>
    <property type="project" value="UniProtKB-KW"/>
</dbReference>
<dbReference type="Proteomes" id="UP000243217">
    <property type="component" value="Unassembled WGS sequence"/>
</dbReference>
<accession>A0A1V9YSY6</accession>
<dbReference type="PANTHER" id="PTHR13620">
    <property type="entry name" value="3-5 EXONUCLEASE"/>
    <property type="match status" value="1"/>
</dbReference>
<dbReference type="GO" id="GO:0008408">
    <property type="term" value="F:3'-5' exonuclease activity"/>
    <property type="evidence" value="ECO:0007669"/>
    <property type="project" value="InterPro"/>
</dbReference>
<organism evidence="12 13">
    <name type="scientific">Thraustotheca clavata</name>
    <dbReference type="NCBI Taxonomy" id="74557"/>
    <lineage>
        <taxon>Eukaryota</taxon>
        <taxon>Sar</taxon>
        <taxon>Stramenopiles</taxon>
        <taxon>Oomycota</taxon>
        <taxon>Saprolegniomycetes</taxon>
        <taxon>Saprolegniales</taxon>
        <taxon>Achlyaceae</taxon>
        <taxon>Thraustotheca</taxon>
    </lineage>
</organism>
<proteinExistence type="predicted"/>
<sequence>MRCLRLFSVLYEHRGLNSIARSFSSRRRGKRNNLRQYAEDDNVGMASALSAKAIQQVLDEETHRIQQQRDGPKAIDTKRQKRWENAMEKKKARKQSQAYLQQPLFKIDSPALQAFGQRTLLDYESLTCSNFPGEIHIIETIEDEAPYLGLLEKMKVVGIDCESRPQMFGRYDPPIAMVQVTSQDCSLLYRIRRTSDIDGSTIVHSTFPGLEAFLANPDIVKIGHGCKGDFKGIQKDGIASTIRSTLDTLPLASGVGCLRPNLAALGLIWQRLRISKEMQTSDWECVALSPEQVQYAATDAWMARQVMLSLLQFPASHKFLHVLNYIPDRVCRGKSAKDTIAELVEIATTEGIAQEWNCPLPSPSQPSQPSQPIDTIDTL</sequence>
<dbReference type="STRING" id="74557.A0A1V9YSY6"/>
<dbReference type="InterPro" id="IPR012337">
    <property type="entry name" value="RNaseH-like_sf"/>
</dbReference>
<dbReference type="SUPFAM" id="SSF53098">
    <property type="entry name" value="Ribonuclease H-like"/>
    <property type="match status" value="1"/>
</dbReference>
<feature type="region of interest" description="Disordered" evidence="10">
    <location>
        <begin position="360"/>
        <end position="379"/>
    </location>
</feature>
<evidence type="ECO:0000256" key="9">
    <source>
        <dbReference type="ARBA" id="ARBA00042761"/>
    </source>
</evidence>
<evidence type="ECO:0000256" key="6">
    <source>
        <dbReference type="ARBA" id="ARBA00022842"/>
    </source>
</evidence>
<dbReference type="OrthoDB" id="1920326at2759"/>
<comment type="caution">
    <text evidence="12">The sequence shown here is derived from an EMBL/GenBank/DDBJ whole genome shotgun (WGS) entry which is preliminary data.</text>
</comment>